<proteinExistence type="inferred from homology"/>
<dbReference type="PANTHER" id="PTHR47706">
    <property type="entry name" value="NMRA-LIKE FAMILY PROTEIN"/>
    <property type="match status" value="1"/>
</dbReference>
<dbReference type="GeneID" id="98179681"/>
<gene>
    <name evidence="5" type="ORF">MFIFM68171_08939</name>
</gene>
<evidence type="ECO:0000256" key="2">
    <source>
        <dbReference type="ARBA" id="ARBA00022857"/>
    </source>
</evidence>
<comment type="caution">
    <text evidence="5">The sequence shown here is derived from an EMBL/GenBank/DDBJ whole genome shotgun (WGS) entry which is preliminary data.</text>
</comment>
<evidence type="ECO:0000256" key="1">
    <source>
        <dbReference type="ARBA" id="ARBA00005725"/>
    </source>
</evidence>
<name>A0ABQ0GLU8_9PEZI</name>
<evidence type="ECO:0000313" key="5">
    <source>
        <dbReference type="EMBL" id="GAB1318729.1"/>
    </source>
</evidence>
<dbReference type="Proteomes" id="UP001628179">
    <property type="component" value="Unassembled WGS sequence"/>
</dbReference>
<dbReference type="PANTHER" id="PTHR47706:SF4">
    <property type="entry name" value="NMRA-LIKE DOMAIN-CONTAINING PROTEIN"/>
    <property type="match status" value="1"/>
</dbReference>
<keyword evidence="3" id="KW-0560">Oxidoreductase</keyword>
<dbReference type="InterPro" id="IPR051609">
    <property type="entry name" value="NmrA/Isoflavone_reductase-like"/>
</dbReference>
<dbReference type="InterPro" id="IPR036291">
    <property type="entry name" value="NAD(P)-bd_dom_sf"/>
</dbReference>
<dbReference type="Pfam" id="PF05368">
    <property type="entry name" value="NmrA"/>
    <property type="match status" value="1"/>
</dbReference>
<dbReference type="Gene3D" id="3.40.50.720">
    <property type="entry name" value="NAD(P)-binding Rossmann-like Domain"/>
    <property type="match status" value="1"/>
</dbReference>
<dbReference type="InterPro" id="IPR008030">
    <property type="entry name" value="NmrA-like"/>
</dbReference>
<comment type="similarity">
    <text evidence="1">Belongs to the NmrA-type oxidoreductase family. Isoflavone reductase subfamily.</text>
</comment>
<keyword evidence="6" id="KW-1185">Reference proteome</keyword>
<accession>A0ABQ0GLU8</accession>
<dbReference type="EMBL" id="BAAFSV010000005">
    <property type="protein sequence ID" value="GAB1318729.1"/>
    <property type="molecule type" value="Genomic_DNA"/>
</dbReference>
<evidence type="ECO:0000256" key="3">
    <source>
        <dbReference type="ARBA" id="ARBA00023002"/>
    </source>
</evidence>
<organism evidence="5 6">
    <name type="scientific">Madurella fahalii</name>
    <dbReference type="NCBI Taxonomy" id="1157608"/>
    <lineage>
        <taxon>Eukaryota</taxon>
        <taxon>Fungi</taxon>
        <taxon>Dikarya</taxon>
        <taxon>Ascomycota</taxon>
        <taxon>Pezizomycotina</taxon>
        <taxon>Sordariomycetes</taxon>
        <taxon>Sordariomycetidae</taxon>
        <taxon>Sordariales</taxon>
        <taxon>Sordariales incertae sedis</taxon>
        <taxon>Madurella</taxon>
    </lineage>
</organism>
<feature type="domain" description="NmrA-like" evidence="4">
    <location>
        <begin position="20"/>
        <end position="286"/>
    </location>
</feature>
<reference evidence="5 6" key="1">
    <citation type="submission" date="2024-09" db="EMBL/GenBank/DDBJ databases">
        <title>Itraconazole resistance in Madurella fahalii resulting from another homologue of gene encoding cytochrome P450 14-alpha sterol demethylase (CYP51).</title>
        <authorList>
            <person name="Yoshioka I."/>
            <person name="Fahal A.H."/>
            <person name="Kaneko S."/>
            <person name="Yaguchi T."/>
        </authorList>
    </citation>
    <scope>NUCLEOTIDE SEQUENCE [LARGE SCALE GENOMIC DNA]</scope>
    <source>
        <strain evidence="5 6">IFM 68171</strain>
    </source>
</reference>
<evidence type="ECO:0000259" key="4">
    <source>
        <dbReference type="Pfam" id="PF05368"/>
    </source>
</evidence>
<dbReference type="SUPFAM" id="SSF51735">
    <property type="entry name" value="NAD(P)-binding Rossmann-fold domains"/>
    <property type="match status" value="1"/>
</dbReference>
<dbReference type="RefSeq" id="XP_070920459.1">
    <property type="nucleotide sequence ID" value="XM_071064358.1"/>
</dbReference>
<keyword evidence="2" id="KW-0521">NADP</keyword>
<evidence type="ECO:0000313" key="6">
    <source>
        <dbReference type="Proteomes" id="UP001628179"/>
    </source>
</evidence>
<protein>
    <recommendedName>
        <fullName evidence="4">NmrA-like domain-containing protein</fullName>
    </recommendedName>
</protein>
<sequence length="338" mass="38160">MASTLPQLPAQQVEARHRHHKVVLAGGSGQLGQTIIDSLVARGKHDIVILSRRDAAPEEIPKGAAWLKVDYQNKSSLVEALKGAHTVLSFIIVHTDPDDVAQRNLIDACVEANVKRFAPSEWSAADVSLLPWYAGKARIREYLKNLNKDRKVLEYTLFQPGMMLDYYTFPHIWHKHIKPLQIPIDFGTRRAIILDGVKDAITFTRVRDVVHVVAKALEYKGEWPVIGGIRANTPISSAQLIALGEQLRGKPFALEKLRLDDLERGEVKSSWIPQPNHASLGNMTQEERDAFGRVITRGVLLSFGTRAFSVSAEWNNIFPDIRFGRVDQFLYEFWTLRE</sequence>